<evidence type="ECO:0000313" key="2">
    <source>
        <dbReference type="EMBL" id="EYD74232.1"/>
    </source>
</evidence>
<feature type="transmembrane region" description="Helical" evidence="1">
    <location>
        <begin position="188"/>
        <end position="206"/>
    </location>
</feature>
<comment type="caution">
    <text evidence="2">The sequence shown here is derived from an EMBL/GenBank/DDBJ whole genome shotgun (WGS) entry which is preliminary data.</text>
</comment>
<keyword evidence="1" id="KW-0472">Membrane</keyword>
<proteinExistence type="predicted"/>
<dbReference type="Proteomes" id="UP000019666">
    <property type="component" value="Unassembled WGS sequence"/>
</dbReference>
<dbReference type="STRING" id="442562.Rumeso_04289"/>
<keyword evidence="3" id="KW-1185">Reference proteome</keyword>
<feature type="transmembrane region" description="Helical" evidence="1">
    <location>
        <begin position="49"/>
        <end position="69"/>
    </location>
</feature>
<sequence length="222" mass="23957">MPMSFKPAWLVLAGLILLALVPVIAGGARLAELAGQPEVTPSNARFVTAPVPVVLHIVSVTTYALLGAFQFSDGLRRSHPRWHRIAGRVLVLAGLLAALSGLWMTQAYTPPPMDRGLTLYLVRIAVGTGMTASLTLGIAAIRRGDITRHRAWMMRAYGLGMGAGTQVLTHLPWTLLIEMPNSTTTRDVLMGAGWAINIAIVEWVLVRRTRLGRQQAVAPLVS</sequence>
<dbReference type="AlphaFoldDB" id="A0A017HI92"/>
<dbReference type="Pfam" id="PF10067">
    <property type="entry name" value="DUF2306"/>
    <property type="match status" value="1"/>
</dbReference>
<protein>
    <recommendedName>
        <fullName evidence="4">DUF2306 domain-containing protein</fullName>
    </recommendedName>
</protein>
<feature type="transmembrane region" description="Helical" evidence="1">
    <location>
        <begin position="120"/>
        <end position="141"/>
    </location>
</feature>
<dbReference type="OrthoDB" id="8759010at2"/>
<dbReference type="PATRIC" id="fig|442562.3.peg.4223"/>
<keyword evidence="1" id="KW-0812">Transmembrane</keyword>
<dbReference type="HOGENOM" id="CLU_078522_0_0_5"/>
<evidence type="ECO:0008006" key="4">
    <source>
        <dbReference type="Google" id="ProtNLM"/>
    </source>
</evidence>
<name>A0A017HI92_9RHOB</name>
<accession>A0A017HI92</accession>
<dbReference type="RefSeq" id="WP_037283789.1">
    <property type="nucleotide sequence ID" value="NZ_KK088626.1"/>
</dbReference>
<gene>
    <name evidence="2" type="ORF">Rumeso_04289</name>
</gene>
<feature type="transmembrane region" description="Helical" evidence="1">
    <location>
        <begin position="89"/>
        <end position="108"/>
    </location>
</feature>
<evidence type="ECO:0000313" key="3">
    <source>
        <dbReference type="Proteomes" id="UP000019666"/>
    </source>
</evidence>
<keyword evidence="1" id="KW-1133">Transmembrane helix</keyword>
<feature type="transmembrane region" description="Helical" evidence="1">
    <location>
        <begin position="153"/>
        <end position="176"/>
    </location>
</feature>
<organism evidence="2 3">
    <name type="scientific">Rubellimicrobium mesophilum DSM 19309</name>
    <dbReference type="NCBI Taxonomy" id="442562"/>
    <lineage>
        <taxon>Bacteria</taxon>
        <taxon>Pseudomonadati</taxon>
        <taxon>Pseudomonadota</taxon>
        <taxon>Alphaproteobacteria</taxon>
        <taxon>Rhodobacterales</taxon>
        <taxon>Roseobacteraceae</taxon>
        <taxon>Rubellimicrobium</taxon>
    </lineage>
</organism>
<dbReference type="EMBL" id="AOSK01000120">
    <property type="protein sequence ID" value="EYD74232.1"/>
    <property type="molecule type" value="Genomic_DNA"/>
</dbReference>
<dbReference type="InterPro" id="IPR018750">
    <property type="entry name" value="DUF2306_membrane"/>
</dbReference>
<reference evidence="2 3" key="1">
    <citation type="submission" date="2013-02" db="EMBL/GenBank/DDBJ databases">
        <authorList>
            <person name="Fiebig A."/>
            <person name="Goeker M."/>
            <person name="Klenk H.-P.P."/>
        </authorList>
    </citation>
    <scope>NUCLEOTIDE SEQUENCE [LARGE SCALE GENOMIC DNA]</scope>
    <source>
        <strain evidence="2 3">DSM 19309</strain>
    </source>
</reference>
<evidence type="ECO:0000256" key="1">
    <source>
        <dbReference type="SAM" id="Phobius"/>
    </source>
</evidence>